<evidence type="ECO:0000313" key="2">
    <source>
        <dbReference type="EMBL" id="MBP2048768.1"/>
    </source>
</evidence>
<dbReference type="EMBL" id="JAGGLP010000003">
    <property type="protein sequence ID" value="MBP2048768.1"/>
    <property type="molecule type" value="Genomic_DNA"/>
</dbReference>
<sequence length="39" mass="4571">MTPPTRLGRPKRHRTEHARTDEHAVRLREQRTATLPAQV</sequence>
<dbReference type="Proteomes" id="UP001519309">
    <property type="component" value="Unassembled WGS sequence"/>
</dbReference>
<protein>
    <submittedName>
        <fullName evidence="2">Uncharacterized protein</fullName>
    </submittedName>
</protein>
<evidence type="ECO:0000256" key="1">
    <source>
        <dbReference type="SAM" id="MobiDB-lite"/>
    </source>
</evidence>
<reference evidence="2 3" key="1">
    <citation type="submission" date="2021-03" db="EMBL/GenBank/DDBJ databases">
        <title>Genomic Encyclopedia of Type Strains, Phase IV (KMG-IV): sequencing the most valuable type-strain genomes for metagenomic binning, comparative biology and taxonomic classification.</title>
        <authorList>
            <person name="Goeker M."/>
        </authorList>
    </citation>
    <scope>NUCLEOTIDE SEQUENCE [LARGE SCALE GENOMIC DNA]</scope>
    <source>
        <strain evidence="2 3">DSM 40499</strain>
    </source>
</reference>
<proteinExistence type="predicted"/>
<feature type="compositionally biased region" description="Basic and acidic residues" evidence="1">
    <location>
        <begin position="17"/>
        <end position="31"/>
    </location>
</feature>
<name>A0ABS4LMZ8_9ACTN</name>
<comment type="caution">
    <text evidence="2">The sequence shown here is derived from an EMBL/GenBank/DDBJ whole genome shotgun (WGS) entry which is preliminary data.</text>
</comment>
<keyword evidence="3" id="KW-1185">Reference proteome</keyword>
<evidence type="ECO:0000313" key="3">
    <source>
        <dbReference type="Proteomes" id="UP001519309"/>
    </source>
</evidence>
<feature type="region of interest" description="Disordered" evidence="1">
    <location>
        <begin position="1"/>
        <end position="39"/>
    </location>
</feature>
<organism evidence="2 3">
    <name type="scientific">Streptomyces griseochromogenes</name>
    <dbReference type="NCBI Taxonomy" id="68214"/>
    <lineage>
        <taxon>Bacteria</taxon>
        <taxon>Bacillati</taxon>
        <taxon>Actinomycetota</taxon>
        <taxon>Actinomycetes</taxon>
        <taxon>Kitasatosporales</taxon>
        <taxon>Streptomycetaceae</taxon>
        <taxon>Streptomyces</taxon>
    </lineage>
</organism>
<accession>A0ABS4LMZ8</accession>
<gene>
    <name evidence="2" type="ORF">J2Z21_001693</name>
</gene>